<reference evidence="1" key="1">
    <citation type="submission" date="2021-12" db="EMBL/GenBank/DDBJ databases">
        <authorList>
            <person name="King R."/>
        </authorList>
    </citation>
    <scope>NUCLEOTIDE SEQUENCE</scope>
</reference>
<organism evidence="1 2">
    <name type="scientific">Brassicogethes aeneus</name>
    <name type="common">Rape pollen beetle</name>
    <name type="synonym">Meligethes aeneus</name>
    <dbReference type="NCBI Taxonomy" id="1431903"/>
    <lineage>
        <taxon>Eukaryota</taxon>
        <taxon>Metazoa</taxon>
        <taxon>Ecdysozoa</taxon>
        <taxon>Arthropoda</taxon>
        <taxon>Hexapoda</taxon>
        <taxon>Insecta</taxon>
        <taxon>Pterygota</taxon>
        <taxon>Neoptera</taxon>
        <taxon>Endopterygota</taxon>
        <taxon>Coleoptera</taxon>
        <taxon>Polyphaga</taxon>
        <taxon>Cucujiformia</taxon>
        <taxon>Nitidulidae</taxon>
        <taxon>Meligethinae</taxon>
        <taxon>Brassicogethes</taxon>
    </lineage>
</organism>
<proteinExistence type="predicted"/>
<protein>
    <submittedName>
        <fullName evidence="1">Uncharacterized protein</fullName>
    </submittedName>
</protein>
<sequence>MEAEQPTAIEIFTWYRELIKKIEERKKQKFVPFLAQQILIKKGDSGQLDSKKLLLIIDTFYENCLKYLNLWENNFEEIKNFNWVLLKEKLEWASIHNSAEIINKQLSSNVINFDDLFDEVSQINDILDKSKKALDELNTPEEKWKSIFSASEDGSLMNIKKL</sequence>
<dbReference type="Proteomes" id="UP001154078">
    <property type="component" value="Chromosome 3"/>
</dbReference>
<name>A0A9P0FG38_BRAAE</name>
<evidence type="ECO:0000313" key="1">
    <source>
        <dbReference type="EMBL" id="CAH0553147.1"/>
    </source>
</evidence>
<dbReference type="OrthoDB" id="7971529at2759"/>
<dbReference type="EMBL" id="OV121134">
    <property type="protein sequence ID" value="CAH0553147.1"/>
    <property type="molecule type" value="Genomic_DNA"/>
</dbReference>
<gene>
    <name evidence="1" type="ORF">MELIAE_LOCUS5232</name>
</gene>
<keyword evidence="2" id="KW-1185">Reference proteome</keyword>
<evidence type="ECO:0000313" key="2">
    <source>
        <dbReference type="Proteomes" id="UP001154078"/>
    </source>
</evidence>
<dbReference type="AlphaFoldDB" id="A0A9P0FG38"/>
<accession>A0A9P0FG38</accession>